<protein>
    <submittedName>
        <fullName evidence="1">Uncharacterized protein</fullName>
    </submittedName>
</protein>
<name>B4CV08_9BACT</name>
<comment type="caution">
    <text evidence="1">The sequence shown here is derived from an EMBL/GenBank/DDBJ whole genome shotgun (WGS) entry which is preliminary data.</text>
</comment>
<organism evidence="1 2">
    <name type="scientific">Chthoniobacter flavus Ellin428</name>
    <dbReference type="NCBI Taxonomy" id="497964"/>
    <lineage>
        <taxon>Bacteria</taxon>
        <taxon>Pseudomonadati</taxon>
        <taxon>Verrucomicrobiota</taxon>
        <taxon>Spartobacteria</taxon>
        <taxon>Chthoniobacterales</taxon>
        <taxon>Chthoniobacteraceae</taxon>
        <taxon>Chthoniobacter</taxon>
    </lineage>
</organism>
<accession>B4CV08</accession>
<keyword evidence="2" id="KW-1185">Reference proteome</keyword>
<dbReference type="EMBL" id="ABVL01000001">
    <property type="protein sequence ID" value="EDY22396.1"/>
    <property type="molecule type" value="Genomic_DNA"/>
</dbReference>
<reference evidence="1 2" key="1">
    <citation type="journal article" date="2011" name="J. Bacteriol.">
        <title>Genome sequence of Chthoniobacter flavus Ellin428, an aerobic heterotrophic soil bacterium.</title>
        <authorList>
            <person name="Kant R."/>
            <person name="van Passel M.W."/>
            <person name="Palva A."/>
            <person name="Lucas S."/>
            <person name="Lapidus A."/>
            <person name="Glavina Del Rio T."/>
            <person name="Dalin E."/>
            <person name="Tice H."/>
            <person name="Bruce D."/>
            <person name="Goodwin L."/>
            <person name="Pitluck S."/>
            <person name="Larimer F.W."/>
            <person name="Land M.L."/>
            <person name="Hauser L."/>
            <person name="Sangwan P."/>
            <person name="de Vos W.M."/>
            <person name="Janssen P.H."/>
            <person name="Smidt H."/>
        </authorList>
    </citation>
    <scope>NUCLEOTIDE SEQUENCE [LARGE SCALE GENOMIC DNA]</scope>
    <source>
        <strain evidence="1 2">Ellin428</strain>
    </source>
</reference>
<gene>
    <name evidence="1" type="ORF">CfE428DRAFT_0521</name>
</gene>
<dbReference type="AlphaFoldDB" id="B4CV08"/>
<dbReference type="InParanoid" id="B4CV08"/>
<proteinExistence type="predicted"/>
<sequence length="86" mass="9662">MTFTRRIPADRLLDFDVREGDTLRVIATSGSAFVVQVSRAEEGSLHRKSTATEWLRHAKGSVRLETGETANDVRMEYYAAKYGLAQ</sequence>
<dbReference type="RefSeq" id="WP_006977848.1">
    <property type="nucleotide sequence ID" value="NZ_ABVL01000001.1"/>
</dbReference>
<evidence type="ECO:0000313" key="1">
    <source>
        <dbReference type="EMBL" id="EDY22396.1"/>
    </source>
</evidence>
<evidence type="ECO:0000313" key="2">
    <source>
        <dbReference type="Proteomes" id="UP000005824"/>
    </source>
</evidence>
<dbReference type="Proteomes" id="UP000005824">
    <property type="component" value="Unassembled WGS sequence"/>
</dbReference>
<dbReference type="STRING" id="497964.CfE428DRAFT_0521"/>